<feature type="domain" description="PAC" evidence="4">
    <location>
        <begin position="190"/>
        <end position="242"/>
    </location>
</feature>
<dbReference type="InterPro" id="IPR000700">
    <property type="entry name" value="PAS-assoc_C"/>
</dbReference>
<dbReference type="SUPFAM" id="SSF141868">
    <property type="entry name" value="EAL domain-like"/>
    <property type="match status" value="1"/>
</dbReference>
<feature type="domain" description="PAS" evidence="3">
    <location>
        <begin position="235"/>
        <end position="312"/>
    </location>
</feature>
<dbReference type="NCBIfam" id="TIGR00229">
    <property type="entry name" value="sensory_box"/>
    <property type="match status" value="2"/>
</dbReference>
<keyword evidence="2" id="KW-0973">c-di-GMP</keyword>
<dbReference type="Pfam" id="PF13426">
    <property type="entry name" value="PAS_9"/>
    <property type="match status" value="1"/>
</dbReference>
<dbReference type="SUPFAM" id="SSF55785">
    <property type="entry name" value="PYP-like sensor domain (PAS domain)"/>
    <property type="match status" value="2"/>
</dbReference>
<dbReference type="InterPro" id="IPR029787">
    <property type="entry name" value="Nucleotide_cyclase"/>
</dbReference>
<protein>
    <recommendedName>
        <fullName evidence="1">cyclic-guanylate-specific phosphodiesterase</fullName>
        <ecNumber evidence="1">3.1.4.52</ecNumber>
    </recommendedName>
</protein>
<dbReference type="Gene3D" id="3.30.70.270">
    <property type="match status" value="1"/>
</dbReference>
<dbReference type="EC" id="3.1.4.52" evidence="1"/>
<dbReference type="Gene3D" id="3.30.450.20">
    <property type="entry name" value="PAS domain"/>
    <property type="match status" value="2"/>
</dbReference>
<evidence type="ECO:0000259" key="6">
    <source>
        <dbReference type="PROSITE" id="PS50887"/>
    </source>
</evidence>
<gene>
    <name evidence="7" type="ORF">J2T57_003624</name>
</gene>
<dbReference type="GO" id="GO:0071111">
    <property type="term" value="F:cyclic-guanylate-specific phosphodiesterase activity"/>
    <property type="evidence" value="ECO:0007669"/>
    <property type="project" value="UniProtKB-EC"/>
</dbReference>
<evidence type="ECO:0000313" key="8">
    <source>
        <dbReference type="Proteomes" id="UP001205843"/>
    </source>
</evidence>
<dbReference type="InterPro" id="IPR001610">
    <property type="entry name" value="PAC"/>
</dbReference>
<evidence type="ECO:0000256" key="1">
    <source>
        <dbReference type="ARBA" id="ARBA00012282"/>
    </source>
</evidence>
<dbReference type="InterPro" id="IPR043128">
    <property type="entry name" value="Rev_trsase/Diguanyl_cyclase"/>
</dbReference>
<dbReference type="InterPro" id="IPR000014">
    <property type="entry name" value="PAS"/>
</dbReference>
<feature type="domain" description="GGDEF" evidence="6">
    <location>
        <begin position="399"/>
        <end position="532"/>
    </location>
</feature>
<dbReference type="PROSITE" id="PS50887">
    <property type="entry name" value="GGDEF"/>
    <property type="match status" value="1"/>
</dbReference>
<dbReference type="AlphaFoldDB" id="A0AAE3G7G9"/>
<dbReference type="EMBL" id="JALJXV010000009">
    <property type="protein sequence ID" value="MCP1676463.1"/>
    <property type="molecule type" value="Genomic_DNA"/>
</dbReference>
<reference evidence="7" key="1">
    <citation type="submission" date="2022-03" db="EMBL/GenBank/DDBJ databases">
        <title>Genomic Encyclopedia of Type Strains, Phase III (KMG-III): the genomes of soil and plant-associated and newly described type strains.</title>
        <authorList>
            <person name="Whitman W."/>
        </authorList>
    </citation>
    <scope>NUCLEOTIDE SEQUENCE</scope>
    <source>
        <strain evidence="7">ANL 6-2</strain>
    </source>
</reference>
<proteinExistence type="predicted"/>
<dbReference type="Gene3D" id="2.10.70.100">
    <property type="match status" value="1"/>
</dbReference>
<organism evidence="7 8">
    <name type="scientific">Natronocella acetinitrilica</name>
    <dbReference type="NCBI Taxonomy" id="414046"/>
    <lineage>
        <taxon>Bacteria</taxon>
        <taxon>Pseudomonadati</taxon>
        <taxon>Pseudomonadota</taxon>
        <taxon>Gammaproteobacteria</taxon>
        <taxon>Chromatiales</taxon>
        <taxon>Ectothiorhodospiraceae</taxon>
        <taxon>Natronocella</taxon>
    </lineage>
</organism>
<dbReference type="InterPro" id="IPR035919">
    <property type="entry name" value="EAL_sf"/>
</dbReference>
<evidence type="ECO:0000259" key="3">
    <source>
        <dbReference type="PROSITE" id="PS50112"/>
    </source>
</evidence>
<dbReference type="Pfam" id="PF08447">
    <property type="entry name" value="PAS_3"/>
    <property type="match status" value="1"/>
</dbReference>
<keyword evidence="8" id="KW-1185">Reference proteome</keyword>
<dbReference type="Pfam" id="PF13188">
    <property type="entry name" value="PAS_8"/>
    <property type="match status" value="1"/>
</dbReference>
<dbReference type="PROSITE" id="PS50112">
    <property type="entry name" value="PAS"/>
    <property type="match status" value="1"/>
</dbReference>
<dbReference type="InterPro" id="IPR035965">
    <property type="entry name" value="PAS-like_dom_sf"/>
</dbReference>
<sequence length="803" mass="89487">MPASAFRPEDAVFNLNPDAILRIDSNGALRGANPAAKRLLHITPTTRLTDLFEGNADLSRALRDMTDCTFDTSLKQSTGLLPVRVNVRRADADTLLCFLRDISGEVQERREGEVSEARLQFALTSAGIGDWDMDIKQNIARRSFLHDACFGYDEPVEHWGYDTFLSHIVDEDRARVHAVYSKALQESGDYDVEFRVRWPDGSTHWLWSKGCFYHDDTGHPARVAGIQVDITARKRSEEMLRISEKAMSASADGIVIVDATHPDMPMTFVNPAFERITGYLAEEVIGRNCRFLQGDDRDQRALTELRAALGEHRDARVVLRNYRKDGTPFWNEVSISPVRDENGTVTHYIGIQNDITEQRQYSEALAHQATHDDLTGLPNRTLLELELAHALKQACRQRRHMAVAFLDLDHFKLFNDSIGHGTGDRILQLAAARLLEAARPGEVISRFGGDEFVVLMPAVADQNDATSRVSQLLQALCQPASVDEHDIMPAASVGIAVFPEHGNNAADLLKHADIAMYEAKRYGRGTFRCFMPRMLDPLSGRVSLESRLRRALEQQQFHLHFQPQAQIAGMRLVGIEALIRWECPEFGLINPAQFIGVAEESGLIVPIGAWVLHAACQQMREWQRVGLPSFRIAVNVSLAQFRHGNLLDVVDEALESSGLNPHDLELEVTESLAMKENEYLVRTLAVLRERGVAVAIDDFGTGFSGLSQLQRFPVDRLKIDRSFTRNVAKSDEAATIVRSIIQLAHGLNLHAIAEGVETGEQAAALRDLGCDEIQGYWVAMPQDATETTRLLRSGSIFPGNIPA</sequence>
<accession>A0AAE3G7G9</accession>
<dbReference type="SMART" id="SM00267">
    <property type="entry name" value="GGDEF"/>
    <property type="match status" value="1"/>
</dbReference>
<dbReference type="Pfam" id="PF00990">
    <property type="entry name" value="GGDEF"/>
    <property type="match status" value="1"/>
</dbReference>
<dbReference type="SMART" id="SM00086">
    <property type="entry name" value="PAC"/>
    <property type="match status" value="2"/>
</dbReference>
<dbReference type="CDD" id="cd00130">
    <property type="entry name" value="PAS"/>
    <property type="match status" value="1"/>
</dbReference>
<dbReference type="NCBIfam" id="TIGR00254">
    <property type="entry name" value="GGDEF"/>
    <property type="match status" value="1"/>
</dbReference>
<dbReference type="Pfam" id="PF00563">
    <property type="entry name" value="EAL"/>
    <property type="match status" value="1"/>
</dbReference>
<dbReference type="FunFam" id="3.20.20.450:FF:000001">
    <property type="entry name" value="Cyclic di-GMP phosphodiesterase yahA"/>
    <property type="match status" value="1"/>
</dbReference>
<evidence type="ECO:0000256" key="2">
    <source>
        <dbReference type="ARBA" id="ARBA00022636"/>
    </source>
</evidence>
<evidence type="ECO:0000313" key="7">
    <source>
        <dbReference type="EMBL" id="MCP1676463.1"/>
    </source>
</evidence>
<feature type="domain" description="EAL" evidence="5">
    <location>
        <begin position="541"/>
        <end position="795"/>
    </location>
</feature>
<dbReference type="RefSeq" id="WP_253482665.1">
    <property type="nucleotide sequence ID" value="NZ_JALJXV010000009.1"/>
</dbReference>
<name>A0AAE3G7G9_9GAMM</name>
<dbReference type="SMART" id="SM00052">
    <property type="entry name" value="EAL"/>
    <property type="match status" value="1"/>
</dbReference>
<comment type="caution">
    <text evidence="7">The sequence shown here is derived from an EMBL/GenBank/DDBJ whole genome shotgun (WGS) entry which is preliminary data.</text>
</comment>
<dbReference type="Gene3D" id="3.20.20.450">
    <property type="entry name" value="EAL domain"/>
    <property type="match status" value="1"/>
</dbReference>
<dbReference type="SMART" id="SM00091">
    <property type="entry name" value="PAS"/>
    <property type="match status" value="2"/>
</dbReference>
<dbReference type="Proteomes" id="UP001205843">
    <property type="component" value="Unassembled WGS sequence"/>
</dbReference>
<evidence type="ECO:0000259" key="4">
    <source>
        <dbReference type="PROSITE" id="PS50113"/>
    </source>
</evidence>
<dbReference type="InterPro" id="IPR000160">
    <property type="entry name" value="GGDEF_dom"/>
</dbReference>
<dbReference type="CDD" id="cd01949">
    <property type="entry name" value="GGDEF"/>
    <property type="match status" value="1"/>
</dbReference>
<feature type="domain" description="PAC" evidence="4">
    <location>
        <begin position="313"/>
        <end position="367"/>
    </location>
</feature>
<dbReference type="SUPFAM" id="SSF55073">
    <property type="entry name" value="Nucleotide cyclase"/>
    <property type="match status" value="1"/>
</dbReference>
<dbReference type="CDD" id="cd01948">
    <property type="entry name" value="EAL"/>
    <property type="match status" value="1"/>
</dbReference>
<dbReference type="PROSITE" id="PS50883">
    <property type="entry name" value="EAL"/>
    <property type="match status" value="1"/>
</dbReference>
<dbReference type="PANTHER" id="PTHR44757">
    <property type="entry name" value="DIGUANYLATE CYCLASE DGCP"/>
    <property type="match status" value="1"/>
</dbReference>
<dbReference type="InterPro" id="IPR052155">
    <property type="entry name" value="Biofilm_reg_signaling"/>
</dbReference>
<evidence type="ECO:0000259" key="5">
    <source>
        <dbReference type="PROSITE" id="PS50883"/>
    </source>
</evidence>
<dbReference type="PANTHER" id="PTHR44757:SF2">
    <property type="entry name" value="BIOFILM ARCHITECTURE MAINTENANCE PROTEIN MBAA"/>
    <property type="match status" value="1"/>
</dbReference>
<dbReference type="PROSITE" id="PS50113">
    <property type="entry name" value="PAC"/>
    <property type="match status" value="2"/>
</dbReference>
<dbReference type="InterPro" id="IPR013655">
    <property type="entry name" value="PAS_fold_3"/>
</dbReference>
<dbReference type="InterPro" id="IPR001633">
    <property type="entry name" value="EAL_dom"/>
</dbReference>